<gene>
    <name evidence="1" type="ORF">GII31_12670</name>
</gene>
<name>A0ABX6IJW1_9ACTN</name>
<proteinExistence type="predicted"/>
<dbReference type="Proteomes" id="UP001059836">
    <property type="component" value="Chromosome"/>
</dbReference>
<dbReference type="RefSeq" id="WP_260839968.1">
    <property type="nucleotide sequence ID" value="NZ_CP045809.1"/>
</dbReference>
<evidence type="ECO:0000313" key="1">
    <source>
        <dbReference type="EMBL" id="QHN35600.1"/>
    </source>
</evidence>
<reference evidence="1" key="1">
    <citation type="journal article" date="2021" name="Nat. Microbiol.">
        <title>Cocultivation of an ultrasmall environmental parasitic bacterium with lytic ability against bacteria associated with wastewater foams.</title>
        <authorList>
            <person name="Batinovic S."/>
            <person name="Rose J.J.A."/>
            <person name="Ratcliffe J."/>
            <person name="Seviour R.J."/>
            <person name="Petrovski S."/>
        </authorList>
    </citation>
    <scope>NUCLEOTIDE SEQUENCE</scope>
    <source>
        <strain evidence="1">CON9</strain>
    </source>
</reference>
<keyword evidence="2" id="KW-1185">Reference proteome</keyword>
<sequence>MTVPARTGRRAHRTTASPASAASRVGACLLMGASALLGGCDNDRADESNLSRGDIPVKVSGPLVDVVRCEQTGPHTVELVVDMINPYPTPAQFSGHVRVADGAGRPFADSGLGHIGPIGAGYRQRHTETLVREHNDATDPRCTPVIGDPEDWTQKLKRYSGYRGTVLAPTNIRLTGCDGDHAVEFRNPHGPAWNVWAWVERFDADGASLGSTITAIWPGPGQEPLWGRETRPAGLDPPRVDRPAAGCRVVGAWYVVHDDVSVPVP</sequence>
<organism evidence="1 2">
    <name type="scientific">Gordonia pseudamarae</name>
    <dbReference type="NCBI Taxonomy" id="2831662"/>
    <lineage>
        <taxon>Bacteria</taxon>
        <taxon>Bacillati</taxon>
        <taxon>Actinomycetota</taxon>
        <taxon>Actinomycetes</taxon>
        <taxon>Mycobacteriales</taxon>
        <taxon>Gordoniaceae</taxon>
        <taxon>Gordonia</taxon>
    </lineage>
</organism>
<evidence type="ECO:0008006" key="3">
    <source>
        <dbReference type="Google" id="ProtNLM"/>
    </source>
</evidence>
<evidence type="ECO:0000313" key="2">
    <source>
        <dbReference type="Proteomes" id="UP001059836"/>
    </source>
</evidence>
<dbReference type="EMBL" id="CP045809">
    <property type="protein sequence ID" value="QHN35600.1"/>
    <property type="molecule type" value="Genomic_DNA"/>
</dbReference>
<accession>A0ABX6IJW1</accession>
<protein>
    <recommendedName>
        <fullName evidence="3">DUF3558 domain-containing protein</fullName>
    </recommendedName>
</protein>